<proteinExistence type="predicted"/>
<feature type="region of interest" description="Disordered" evidence="1">
    <location>
        <begin position="254"/>
        <end position="273"/>
    </location>
</feature>
<keyword evidence="3" id="KW-1185">Reference proteome</keyword>
<dbReference type="OrthoDB" id="5325276at2759"/>
<feature type="region of interest" description="Disordered" evidence="1">
    <location>
        <begin position="313"/>
        <end position="378"/>
    </location>
</feature>
<dbReference type="EMBL" id="CDHN01000001">
    <property type="protein sequence ID" value="CEJ82222.1"/>
    <property type="molecule type" value="Genomic_DNA"/>
</dbReference>
<feature type="compositionally biased region" description="Polar residues" evidence="1">
    <location>
        <begin position="439"/>
        <end position="452"/>
    </location>
</feature>
<feature type="compositionally biased region" description="Polar residues" evidence="1">
    <location>
        <begin position="22"/>
        <end position="45"/>
    </location>
</feature>
<evidence type="ECO:0000256" key="1">
    <source>
        <dbReference type="SAM" id="MobiDB-lite"/>
    </source>
</evidence>
<feature type="compositionally biased region" description="Low complexity" evidence="1">
    <location>
        <begin position="326"/>
        <end position="347"/>
    </location>
</feature>
<feature type="region of interest" description="Disordered" evidence="1">
    <location>
        <begin position="148"/>
        <end position="246"/>
    </location>
</feature>
<dbReference type="HOGENOM" id="CLU_507331_0_0_1"/>
<feature type="region of interest" description="Disordered" evidence="1">
    <location>
        <begin position="11"/>
        <end position="45"/>
    </location>
</feature>
<sequence length="537" mass="58464">MGFLSFLARKSSSNLPGDHSRITGSWPTSQTELSGRVTPSKSTQSLNQQIVSTRPGLLTQVSHNSSSLPLRRTASQQAIATYTITTVPRSVDLLDAQSTFKPADFRSRIQASGSRDYGEDVAERNIGINGVEIHSEAVQHFYAATKEEMISENGPKTVPQTRNDDKEVRRSRSNSMTSTASAPAIFRTRSLSSVGHRPRTSHSLHHTSRQSMSTKPSHHAPGKPSHASIGQPRLEHRPPPVAFFNNAMGSAAAPGVPRYQRPASALSQRSFGHRSRFSRDVTYHESILEHDSDDDECPAPIVRGKGINDVRNWHPVISAPEPDLTPSSPHQSTSSSPSFDIASLQSEDSTDETSDTETLSTYHLSPAPQSVEFDDDGYTTDGSNVEAFLAKKQRKYVPDGEALLFDVSVFHEGDLPGLCADVADQSDSTEMEDADAGCSSESDVTASPATPTFSTQRQRMLALGFDYSSDSDEEAPHKSKTLDLAQIKGLDLDAVGTTLNSRAQISQIIRRRREQKSSARQKPRLVAKSTPSLNTQG</sequence>
<dbReference type="AlphaFoldDB" id="A0A0A1T7H0"/>
<name>A0A0A1T7H0_9HYPO</name>
<organism evidence="2 3">
    <name type="scientific">[Torrubiella] hemipterigena</name>
    <dbReference type="NCBI Taxonomy" id="1531966"/>
    <lineage>
        <taxon>Eukaryota</taxon>
        <taxon>Fungi</taxon>
        <taxon>Dikarya</taxon>
        <taxon>Ascomycota</taxon>
        <taxon>Pezizomycotina</taxon>
        <taxon>Sordariomycetes</taxon>
        <taxon>Hypocreomycetidae</taxon>
        <taxon>Hypocreales</taxon>
        <taxon>Clavicipitaceae</taxon>
        <taxon>Clavicipitaceae incertae sedis</taxon>
        <taxon>'Torrubiella' clade</taxon>
    </lineage>
</organism>
<dbReference type="Proteomes" id="UP000039046">
    <property type="component" value="Unassembled WGS sequence"/>
</dbReference>
<reference evidence="2 3" key="1">
    <citation type="journal article" date="2015" name="Genome Announc.">
        <title>Draft Genome Sequence and Gene Annotation of the Entomopathogenic Fungus Verticillium hemipterigenum.</title>
        <authorList>
            <person name="Horn F."/>
            <person name="Habel A."/>
            <person name="Scharf D.H."/>
            <person name="Dworschak J."/>
            <person name="Brakhage A.A."/>
            <person name="Guthke R."/>
            <person name="Hertweck C."/>
            <person name="Linde J."/>
        </authorList>
    </citation>
    <scope>NUCLEOTIDE SEQUENCE [LARGE SCALE GENOMIC DNA]</scope>
</reference>
<feature type="compositionally biased region" description="Basic residues" evidence="1">
    <location>
        <begin position="196"/>
        <end position="208"/>
    </location>
</feature>
<evidence type="ECO:0000313" key="2">
    <source>
        <dbReference type="EMBL" id="CEJ82222.1"/>
    </source>
</evidence>
<feature type="compositionally biased region" description="Basic residues" evidence="1">
    <location>
        <begin position="509"/>
        <end position="525"/>
    </location>
</feature>
<feature type="region of interest" description="Disordered" evidence="1">
    <location>
        <begin position="432"/>
        <end position="452"/>
    </location>
</feature>
<gene>
    <name evidence="2" type="ORF">VHEMI02299</name>
</gene>
<accession>A0A0A1T7H0</accession>
<feature type="region of interest" description="Disordered" evidence="1">
    <location>
        <begin position="506"/>
        <end position="537"/>
    </location>
</feature>
<evidence type="ECO:0000313" key="3">
    <source>
        <dbReference type="Proteomes" id="UP000039046"/>
    </source>
</evidence>
<protein>
    <submittedName>
        <fullName evidence="2">Uncharacterized protein</fullName>
    </submittedName>
</protein>